<dbReference type="InterPro" id="IPR023471">
    <property type="entry name" value="CtaG/Cox11_dom_sf"/>
</dbReference>
<evidence type="ECO:0000256" key="5">
    <source>
        <dbReference type="ARBA" id="ARBA00022692"/>
    </source>
</evidence>
<dbReference type="Proteomes" id="UP000015559">
    <property type="component" value="Chromosome"/>
</dbReference>
<dbReference type="RefSeq" id="WP_009207582.1">
    <property type="nucleotide sequence ID" value="NC_022357.1"/>
</dbReference>
<dbReference type="PANTHER" id="PTHR21320:SF3">
    <property type="entry name" value="CYTOCHROME C OXIDASE ASSEMBLY PROTEIN COX11, MITOCHONDRIAL-RELATED"/>
    <property type="match status" value="1"/>
</dbReference>
<keyword evidence="5 10" id="KW-0812">Transmembrane</keyword>
<dbReference type="InterPro" id="IPR007533">
    <property type="entry name" value="Cyt_c_oxidase_assmbl_CtaG"/>
</dbReference>
<dbReference type="STRING" id="1163617.SCD_n02659"/>
<dbReference type="eggNOG" id="COG3175">
    <property type="taxonomic scope" value="Bacteria"/>
</dbReference>
<keyword evidence="12" id="KW-1185">Reference proteome</keyword>
<evidence type="ECO:0000256" key="2">
    <source>
        <dbReference type="ARBA" id="ARBA00004382"/>
    </source>
</evidence>
<organism evidence="11 12">
    <name type="scientific">Sulfuricella denitrificans (strain DSM 22764 / NBRC 105220 / skB26)</name>
    <dbReference type="NCBI Taxonomy" id="1163617"/>
    <lineage>
        <taxon>Bacteria</taxon>
        <taxon>Pseudomonadati</taxon>
        <taxon>Pseudomonadota</taxon>
        <taxon>Betaproteobacteria</taxon>
        <taxon>Nitrosomonadales</taxon>
        <taxon>Sulfuricellaceae</taxon>
        <taxon>Sulfuricella</taxon>
    </lineage>
</organism>
<comment type="subcellular location">
    <subcellularLocation>
        <location evidence="2">Cell inner membrane</location>
        <topology evidence="2">Single-pass type II membrane protein</topology>
        <orientation evidence="2">Periplasmic side</orientation>
    </subcellularLocation>
</comment>
<keyword evidence="8" id="KW-0186">Copper</keyword>
<dbReference type="GO" id="GO:0005507">
    <property type="term" value="F:copper ion binding"/>
    <property type="evidence" value="ECO:0007669"/>
    <property type="project" value="InterPro"/>
</dbReference>
<dbReference type="GO" id="GO:0005886">
    <property type="term" value="C:plasma membrane"/>
    <property type="evidence" value="ECO:0007669"/>
    <property type="project" value="UniProtKB-SubCell"/>
</dbReference>
<gene>
    <name evidence="11" type="ORF">SCD_n02659</name>
</gene>
<dbReference type="Gene3D" id="2.60.370.10">
    <property type="entry name" value="Ctag/Cox11"/>
    <property type="match status" value="1"/>
</dbReference>
<evidence type="ECO:0000256" key="3">
    <source>
        <dbReference type="ARBA" id="ARBA00009620"/>
    </source>
</evidence>
<comment type="function">
    <text evidence="1">Exerts its effect at some terminal stage of cytochrome c oxidase synthesis, probably by being involved in the insertion of the copper B into subunit I.</text>
</comment>
<evidence type="ECO:0000313" key="12">
    <source>
        <dbReference type="Proteomes" id="UP000015559"/>
    </source>
</evidence>
<protein>
    <recommendedName>
        <fullName evidence="4">Cytochrome c oxidase assembly protein CtaG</fullName>
    </recommendedName>
</protein>
<comment type="similarity">
    <text evidence="3">Belongs to the COX11/CtaG family.</text>
</comment>
<name>S6ANK9_SULDS</name>
<evidence type="ECO:0000256" key="9">
    <source>
        <dbReference type="ARBA" id="ARBA00023136"/>
    </source>
</evidence>
<accession>S6ANK9</accession>
<keyword evidence="7 10" id="KW-1133">Transmembrane helix</keyword>
<feature type="transmembrane region" description="Helical" evidence="10">
    <location>
        <begin position="13"/>
        <end position="35"/>
    </location>
</feature>
<dbReference type="PANTHER" id="PTHR21320">
    <property type="entry name" value="CYTOCHROME C OXIDASE ASSEMBLY PROTEIN COX11-RELATED"/>
    <property type="match status" value="1"/>
</dbReference>
<dbReference type="AlphaFoldDB" id="S6ANK9"/>
<sequence>MNGEELRRANKRLALKLGAVAIGALGFGFALVPLYNVFCEATGLNGKTNAESVAPVAVKVDKSRWVTVQFTGTMMPGLSWEFHPQQTSVRVHPGEITRVSYYAKNPTNQTVVGQAVPSVTPGQAAQHFIKLDCFVQAAGPGARG</sequence>
<evidence type="ECO:0000256" key="7">
    <source>
        <dbReference type="ARBA" id="ARBA00022989"/>
    </source>
</evidence>
<evidence type="ECO:0000256" key="6">
    <source>
        <dbReference type="ARBA" id="ARBA00022968"/>
    </source>
</evidence>
<proteinExistence type="inferred from homology"/>
<reference evidence="11 12" key="1">
    <citation type="journal article" date="2012" name="Appl. Environ. Microbiol.">
        <title>Draft genome sequence of a psychrotolerant sulfur-oxidizing bacterium, Sulfuricella denitrificans skB26, and proteomic insights into cold adaptation.</title>
        <authorList>
            <person name="Watanabe T."/>
            <person name="Kojima H."/>
            <person name="Fukui M."/>
        </authorList>
    </citation>
    <scope>NUCLEOTIDE SEQUENCE [LARGE SCALE GENOMIC DNA]</scope>
    <source>
        <strain evidence="12">skB26</strain>
    </source>
</reference>
<keyword evidence="9 10" id="KW-0472">Membrane</keyword>
<evidence type="ECO:0000256" key="4">
    <source>
        <dbReference type="ARBA" id="ARBA00015384"/>
    </source>
</evidence>
<evidence type="ECO:0000256" key="1">
    <source>
        <dbReference type="ARBA" id="ARBA00004007"/>
    </source>
</evidence>
<evidence type="ECO:0000256" key="10">
    <source>
        <dbReference type="SAM" id="Phobius"/>
    </source>
</evidence>
<dbReference type="Pfam" id="PF04442">
    <property type="entry name" value="CtaG_Cox11"/>
    <property type="match status" value="1"/>
</dbReference>
<dbReference type="KEGG" id="sdr:SCD_n02659"/>
<evidence type="ECO:0000256" key="8">
    <source>
        <dbReference type="ARBA" id="ARBA00023008"/>
    </source>
</evidence>
<evidence type="ECO:0000313" key="11">
    <source>
        <dbReference type="EMBL" id="BAN36459.1"/>
    </source>
</evidence>
<dbReference type="EMBL" id="AP013066">
    <property type="protein sequence ID" value="BAN36459.1"/>
    <property type="molecule type" value="Genomic_DNA"/>
</dbReference>
<dbReference type="HOGENOM" id="CLU_045000_5_2_4"/>
<keyword evidence="6" id="KW-0735">Signal-anchor</keyword>
<dbReference type="SUPFAM" id="SSF110111">
    <property type="entry name" value="Ctag/Cox11"/>
    <property type="match status" value="1"/>
</dbReference>